<organism evidence="2 3">
    <name type="scientific">Cryoendolithus antarcticus</name>
    <dbReference type="NCBI Taxonomy" id="1507870"/>
    <lineage>
        <taxon>Eukaryota</taxon>
        <taxon>Fungi</taxon>
        <taxon>Dikarya</taxon>
        <taxon>Ascomycota</taxon>
        <taxon>Pezizomycotina</taxon>
        <taxon>Dothideomycetes</taxon>
        <taxon>Dothideomycetidae</taxon>
        <taxon>Cladosporiales</taxon>
        <taxon>Cladosporiaceae</taxon>
        <taxon>Cryoendolithus</taxon>
    </lineage>
</organism>
<dbReference type="AlphaFoldDB" id="A0A1V8SBP8"/>
<evidence type="ECO:0000313" key="2">
    <source>
        <dbReference type="EMBL" id="OQN96340.1"/>
    </source>
</evidence>
<dbReference type="EMBL" id="NAJO01000068">
    <property type="protein sequence ID" value="OQN96340.1"/>
    <property type="molecule type" value="Genomic_DNA"/>
</dbReference>
<dbReference type="InParanoid" id="A0A1V8SBP8"/>
<feature type="region of interest" description="Disordered" evidence="1">
    <location>
        <begin position="152"/>
        <end position="197"/>
    </location>
</feature>
<protein>
    <submittedName>
        <fullName evidence="2">Uncharacterized protein</fullName>
    </submittedName>
</protein>
<dbReference type="STRING" id="1507870.A0A1V8SBP8"/>
<dbReference type="Proteomes" id="UP000192596">
    <property type="component" value="Unassembled WGS sequence"/>
</dbReference>
<comment type="caution">
    <text evidence="2">The sequence shown here is derived from an EMBL/GenBank/DDBJ whole genome shotgun (WGS) entry which is preliminary data.</text>
</comment>
<evidence type="ECO:0000313" key="3">
    <source>
        <dbReference type="Proteomes" id="UP000192596"/>
    </source>
</evidence>
<proteinExistence type="predicted"/>
<sequence length="289" mass="32890">MRRQAPIAQTLYAHLYPSPSPKDPPNFSTHLSQHLVPEVRLEVATFYGDLNSTEARYPGLNYCHPPHRARLARFKHHARLFRAFTELGLTYQEIQDFCCWEGTRWARERFERDEGVKVRDTTGEEIGAWVDWRDRDLVPEVKGGIERKTEVRACVERGGEDAEMEDEGDVEDDDEEEGSEGSDETASAPEPNEEVQAREEHMDLIRNRRDTSISARILAAWEEGTALPPELEQYLKERSERNGHQVRDTDIFEFLRTRRRIGLDAVMTAVESGAAPAARSAVEVAATAA</sequence>
<accession>A0A1V8SBP8</accession>
<dbReference type="OrthoDB" id="4106209at2759"/>
<keyword evidence="3" id="KW-1185">Reference proteome</keyword>
<evidence type="ECO:0000256" key="1">
    <source>
        <dbReference type="SAM" id="MobiDB-lite"/>
    </source>
</evidence>
<feature type="compositionally biased region" description="Acidic residues" evidence="1">
    <location>
        <begin position="161"/>
        <end position="183"/>
    </location>
</feature>
<name>A0A1V8SBP8_9PEZI</name>
<gene>
    <name evidence="2" type="ORF">B0A48_17596</name>
</gene>
<reference evidence="3" key="1">
    <citation type="submission" date="2017-03" db="EMBL/GenBank/DDBJ databases">
        <title>Genomes of endolithic fungi from Antarctica.</title>
        <authorList>
            <person name="Coleine C."/>
            <person name="Masonjones S."/>
            <person name="Stajich J.E."/>
        </authorList>
    </citation>
    <scope>NUCLEOTIDE SEQUENCE [LARGE SCALE GENOMIC DNA]</scope>
    <source>
        <strain evidence="3">CCFEE 5527</strain>
    </source>
</reference>